<dbReference type="GO" id="GO:0004527">
    <property type="term" value="F:exonuclease activity"/>
    <property type="evidence" value="ECO:0007669"/>
    <property type="project" value="UniProtKB-KW"/>
</dbReference>
<dbReference type="Pfam" id="PF12705">
    <property type="entry name" value="PDDEXK_1"/>
    <property type="match status" value="1"/>
</dbReference>
<evidence type="ECO:0000256" key="5">
    <source>
        <dbReference type="ARBA" id="ARBA00022806"/>
    </source>
</evidence>
<protein>
    <submittedName>
        <fullName evidence="12">ATP-dependent helicase</fullName>
    </submittedName>
</protein>
<dbReference type="AlphaFoldDB" id="A0A2I1ILX1"/>
<dbReference type="SUPFAM" id="SSF52980">
    <property type="entry name" value="Restriction endonuclease-like"/>
    <property type="match status" value="1"/>
</dbReference>
<evidence type="ECO:0000256" key="8">
    <source>
        <dbReference type="ARBA" id="ARBA00023125"/>
    </source>
</evidence>
<dbReference type="GO" id="GO:0000725">
    <property type="term" value="P:recombinational repair"/>
    <property type="evidence" value="ECO:0007669"/>
    <property type="project" value="TreeGrafter"/>
</dbReference>
<evidence type="ECO:0000256" key="6">
    <source>
        <dbReference type="ARBA" id="ARBA00022839"/>
    </source>
</evidence>
<evidence type="ECO:0000313" key="13">
    <source>
        <dbReference type="Proteomes" id="UP000235122"/>
    </source>
</evidence>
<dbReference type="PANTHER" id="PTHR11070:SF2">
    <property type="entry name" value="ATP-DEPENDENT DNA HELICASE SRS2"/>
    <property type="match status" value="1"/>
</dbReference>
<feature type="binding site" evidence="10">
    <location>
        <begin position="50"/>
        <end position="57"/>
    </location>
    <ligand>
        <name>ATP</name>
        <dbReference type="ChEBI" id="CHEBI:30616"/>
    </ligand>
</feature>
<dbReference type="Gene3D" id="1.10.486.10">
    <property type="entry name" value="PCRA, domain 4"/>
    <property type="match status" value="1"/>
</dbReference>
<evidence type="ECO:0000256" key="4">
    <source>
        <dbReference type="ARBA" id="ARBA00022801"/>
    </source>
</evidence>
<dbReference type="PANTHER" id="PTHR11070">
    <property type="entry name" value="UVRD / RECB / PCRA DNA HELICASE FAMILY MEMBER"/>
    <property type="match status" value="1"/>
</dbReference>
<dbReference type="InterPro" id="IPR000212">
    <property type="entry name" value="DNA_helicase_UvrD/REP"/>
</dbReference>
<keyword evidence="13" id="KW-1185">Reference proteome</keyword>
<evidence type="ECO:0000256" key="2">
    <source>
        <dbReference type="ARBA" id="ARBA00022741"/>
    </source>
</evidence>
<gene>
    <name evidence="12" type="ORF">CYJ19_07975</name>
</gene>
<dbReference type="EMBL" id="PKKO01000004">
    <property type="protein sequence ID" value="PKY72129.1"/>
    <property type="molecule type" value="Genomic_DNA"/>
</dbReference>
<dbReference type="InterPro" id="IPR027417">
    <property type="entry name" value="P-loop_NTPase"/>
</dbReference>
<evidence type="ECO:0000256" key="3">
    <source>
        <dbReference type="ARBA" id="ARBA00022763"/>
    </source>
</evidence>
<evidence type="ECO:0000256" key="9">
    <source>
        <dbReference type="ARBA" id="ARBA00023204"/>
    </source>
</evidence>
<keyword evidence="1" id="KW-0540">Nuclease</keyword>
<organism evidence="12 13">
    <name type="scientific">Winkia neuii</name>
    <dbReference type="NCBI Taxonomy" id="33007"/>
    <lineage>
        <taxon>Bacteria</taxon>
        <taxon>Bacillati</taxon>
        <taxon>Actinomycetota</taxon>
        <taxon>Actinomycetes</taxon>
        <taxon>Actinomycetales</taxon>
        <taxon>Actinomycetaceae</taxon>
        <taxon>Winkia</taxon>
    </lineage>
</organism>
<keyword evidence="5 10" id="KW-0347">Helicase</keyword>
<dbReference type="SUPFAM" id="SSF52540">
    <property type="entry name" value="P-loop containing nucleoside triphosphate hydrolases"/>
    <property type="match status" value="1"/>
</dbReference>
<keyword evidence="8" id="KW-0238">DNA-binding</keyword>
<dbReference type="InterPro" id="IPR013986">
    <property type="entry name" value="DExx_box_DNA_helicase_dom_sf"/>
</dbReference>
<keyword evidence="2 10" id="KW-0547">Nucleotide-binding</keyword>
<dbReference type="Gene3D" id="1.10.10.160">
    <property type="match status" value="1"/>
</dbReference>
<dbReference type="InterPro" id="IPR011335">
    <property type="entry name" value="Restrct_endonuc-II-like"/>
</dbReference>
<dbReference type="Proteomes" id="UP000235122">
    <property type="component" value="Unassembled WGS sequence"/>
</dbReference>
<dbReference type="GO" id="GO:0043138">
    <property type="term" value="F:3'-5' DNA helicase activity"/>
    <property type="evidence" value="ECO:0007669"/>
    <property type="project" value="TreeGrafter"/>
</dbReference>
<dbReference type="STRING" id="33007.HMPREF3198_00555"/>
<feature type="domain" description="UvrD-like helicase ATP-binding" evidence="11">
    <location>
        <begin position="29"/>
        <end position="295"/>
    </location>
</feature>
<accession>A0A2I1ILX1</accession>
<dbReference type="PROSITE" id="PS51198">
    <property type="entry name" value="UVRD_HELICASE_ATP_BIND"/>
    <property type="match status" value="1"/>
</dbReference>
<keyword evidence="4 10" id="KW-0378">Hydrolase</keyword>
<evidence type="ECO:0000256" key="7">
    <source>
        <dbReference type="ARBA" id="ARBA00022840"/>
    </source>
</evidence>
<dbReference type="InterPro" id="IPR011604">
    <property type="entry name" value="PDDEXK-like_dom_sf"/>
</dbReference>
<dbReference type="InterPro" id="IPR014016">
    <property type="entry name" value="UvrD-like_ATP-bd"/>
</dbReference>
<dbReference type="Gene3D" id="3.90.320.10">
    <property type="match status" value="1"/>
</dbReference>
<proteinExistence type="predicted"/>
<dbReference type="InterPro" id="IPR038726">
    <property type="entry name" value="PDDEXK_AddAB-type"/>
</dbReference>
<dbReference type="Gene3D" id="3.40.50.300">
    <property type="entry name" value="P-loop containing nucleotide triphosphate hydrolases"/>
    <property type="match status" value="2"/>
</dbReference>
<evidence type="ECO:0000259" key="11">
    <source>
        <dbReference type="PROSITE" id="PS51198"/>
    </source>
</evidence>
<keyword evidence="7 10" id="KW-0067">ATP-binding</keyword>
<comment type="caution">
    <text evidence="12">The sequence shown here is derived from an EMBL/GenBank/DDBJ whole genome shotgun (WGS) entry which is preliminary data.</text>
</comment>
<keyword evidence="9" id="KW-0234">DNA repair</keyword>
<sequence>MTEASYMVIGMEQMPQLVLPSRHIDNYQPSPAQSQVLTAIDAGNSLAVFGAAGTGKSRTALQALADFQGAGKAVFLTPTRARADQLLDGATAISAQGVRPVRTPASLAFSLLSADGGPTLLTGSDEQALVAELVASTAWPKIVPAESVVLDAFHTEVRNFLARAGEFNISATQIRKWRANPLWPTLAELLERYEARLGELGLVDSARAQQRAAQLVAAEGSPYELVIADDCQDFTHASGALLSALAKRGATIALFANPDSAVESYRGGDYRLPHLLSEKLELRKYQLTEQFFREAPVNGVGGKFIESIGTAGTLGRASERSAYTGKLHSGIDLAVTSSPGQEALQVANLLRTEHLLNGVNWQHMAVICRSEALAQSWRSYLAGRNIPLAATSRPLALGLDPVTANLTRIVLLGLRLSAHPAEEPEALLAEQAEICLSVLRSPLLDMDSLAWVALSRHLGEEPEKGLVCLIADPLKAASFATALENTGAHQHCQPLVRLARAVAAVKGQQNINTMLWAAWQGMDVADKWARAALSDSKYDDYLDGALALFRFADVWSQRNLDSEPEDFIQEVLTQTLPTDHLAVAGQRPHGVQVLTPASAAGKHFEVVALVQVSQDVWPDMRVRDSFLGATLLADLAKGRASLTAQGAVVADPDPFTSVRHDEARMFACALTRASRYVLVTSSQDSDNQPSAFFTTLETAGATTRPSSDQDAPYALDMRGYVGRVRAKAAAGDKDSVAILAYLMGQHIQIANPQNWSGGPISTDTPLVLPGQLVTVSPSALEAALDCPLKWFFTQHGGNPPATGMQQIGTLIHALAKQYPKADMHTLEEALKERLHELQIPNTFWGRQEEERALNMVRNLARWYVGGRKVLASEATFNLVVDQVRLKGSIDRVELTEDGNIAIVDFKTGRNAKTANQVKENPQLAAYQVAYQGQEGANIESAELVYLGVKPDNFKALAQEGIGSQNEGFAHELVREGAKGMRGPTFLAHTQSTCRTCPVRSSCPALAEGATLI</sequence>
<dbReference type="GO" id="GO:0005524">
    <property type="term" value="F:ATP binding"/>
    <property type="evidence" value="ECO:0007669"/>
    <property type="project" value="UniProtKB-UniRule"/>
</dbReference>
<evidence type="ECO:0000256" key="1">
    <source>
        <dbReference type="ARBA" id="ARBA00022722"/>
    </source>
</evidence>
<dbReference type="GO" id="GO:0003677">
    <property type="term" value="F:DNA binding"/>
    <property type="evidence" value="ECO:0007669"/>
    <property type="project" value="UniProtKB-KW"/>
</dbReference>
<reference evidence="12 13" key="1">
    <citation type="submission" date="2017-12" db="EMBL/GenBank/DDBJ databases">
        <title>Phylogenetic diversity of female urinary microbiome.</title>
        <authorList>
            <person name="Thomas-White K."/>
            <person name="Wolfe A.J."/>
        </authorList>
    </citation>
    <scope>NUCLEOTIDE SEQUENCE [LARGE SCALE GENOMIC DNA]</scope>
    <source>
        <strain evidence="12 13">UMB0402</strain>
    </source>
</reference>
<keyword evidence="3" id="KW-0227">DNA damage</keyword>
<keyword evidence="6" id="KW-0269">Exonuclease</keyword>
<evidence type="ECO:0000256" key="10">
    <source>
        <dbReference type="PROSITE-ProRule" id="PRU00560"/>
    </source>
</evidence>
<name>A0A2I1ILX1_9ACTO</name>
<evidence type="ECO:0000313" key="12">
    <source>
        <dbReference type="EMBL" id="PKY72129.1"/>
    </source>
</evidence>